<evidence type="ECO:0000313" key="3">
    <source>
        <dbReference type="Proteomes" id="UP000799757"/>
    </source>
</evidence>
<dbReference type="InterPro" id="IPR056125">
    <property type="entry name" value="DUF7708"/>
</dbReference>
<protein>
    <recommendedName>
        <fullName evidence="1">DUF7708 domain-containing protein</fullName>
    </recommendedName>
</protein>
<gene>
    <name evidence="2" type="ORF">K505DRAFT_78949</name>
</gene>
<name>A0A6A6X2Z3_9PLEO</name>
<dbReference type="Pfam" id="PF24809">
    <property type="entry name" value="DUF7708"/>
    <property type="match status" value="1"/>
</dbReference>
<proteinExistence type="predicted"/>
<accession>A0A6A6X2Z3</accession>
<keyword evidence="3" id="KW-1185">Reference proteome</keyword>
<dbReference type="OrthoDB" id="7464126at2759"/>
<dbReference type="EMBL" id="MU002069">
    <property type="protein sequence ID" value="KAF2790514.1"/>
    <property type="molecule type" value="Genomic_DNA"/>
</dbReference>
<dbReference type="AlphaFoldDB" id="A0A6A6X2Z3"/>
<dbReference type="Proteomes" id="UP000799757">
    <property type="component" value="Unassembled WGS sequence"/>
</dbReference>
<evidence type="ECO:0000313" key="2">
    <source>
        <dbReference type="EMBL" id="KAF2790514.1"/>
    </source>
</evidence>
<sequence length="196" mass="21545">MVGDAATEYDSTHATLPWAGIRCVLQITVNDSDRLGVLVEGLARIAELICRYAVVEGIYLQGKSQAARNLESVLVKLYVEILSYLSKAKQYVERGTAIVAEAQLDTGLNDISKAENDVGRCMALVARNDMIRSNAGLENLIKRIDAPLQPMNFDLNNICNNFQASKRASIVQWLSLEPYIEHHKQATQGVLPGTGQ</sequence>
<organism evidence="2 3">
    <name type="scientific">Melanomma pulvis-pyrius CBS 109.77</name>
    <dbReference type="NCBI Taxonomy" id="1314802"/>
    <lineage>
        <taxon>Eukaryota</taxon>
        <taxon>Fungi</taxon>
        <taxon>Dikarya</taxon>
        <taxon>Ascomycota</taxon>
        <taxon>Pezizomycotina</taxon>
        <taxon>Dothideomycetes</taxon>
        <taxon>Pleosporomycetidae</taxon>
        <taxon>Pleosporales</taxon>
        <taxon>Melanommataceae</taxon>
        <taxon>Melanomma</taxon>
    </lineage>
</organism>
<evidence type="ECO:0000259" key="1">
    <source>
        <dbReference type="Pfam" id="PF24809"/>
    </source>
</evidence>
<reference evidence="2" key="1">
    <citation type="journal article" date="2020" name="Stud. Mycol.">
        <title>101 Dothideomycetes genomes: a test case for predicting lifestyles and emergence of pathogens.</title>
        <authorList>
            <person name="Haridas S."/>
            <person name="Albert R."/>
            <person name="Binder M."/>
            <person name="Bloem J."/>
            <person name="Labutti K."/>
            <person name="Salamov A."/>
            <person name="Andreopoulos B."/>
            <person name="Baker S."/>
            <person name="Barry K."/>
            <person name="Bills G."/>
            <person name="Bluhm B."/>
            <person name="Cannon C."/>
            <person name="Castanera R."/>
            <person name="Culley D."/>
            <person name="Daum C."/>
            <person name="Ezra D."/>
            <person name="Gonzalez J."/>
            <person name="Henrissat B."/>
            <person name="Kuo A."/>
            <person name="Liang C."/>
            <person name="Lipzen A."/>
            <person name="Lutzoni F."/>
            <person name="Magnuson J."/>
            <person name="Mondo S."/>
            <person name="Nolan M."/>
            <person name="Ohm R."/>
            <person name="Pangilinan J."/>
            <person name="Park H.-J."/>
            <person name="Ramirez L."/>
            <person name="Alfaro M."/>
            <person name="Sun H."/>
            <person name="Tritt A."/>
            <person name="Yoshinaga Y."/>
            <person name="Zwiers L.-H."/>
            <person name="Turgeon B."/>
            <person name="Goodwin S."/>
            <person name="Spatafora J."/>
            <person name="Crous P."/>
            <person name="Grigoriev I."/>
        </authorList>
    </citation>
    <scope>NUCLEOTIDE SEQUENCE</scope>
    <source>
        <strain evidence="2">CBS 109.77</strain>
    </source>
</reference>
<feature type="domain" description="DUF7708" evidence="1">
    <location>
        <begin position="11"/>
        <end position="97"/>
    </location>
</feature>